<proteinExistence type="predicted"/>
<dbReference type="AlphaFoldDB" id="A0A3Q8S398"/>
<keyword evidence="4" id="KW-1185">Reference proteome</keyword>
<feature type="domain" description="NUMOD4" evidence="1">
    <location>
        <begin position="6"/>
        <end position="47"/>
    </location>
</feature>
<evidence type="ECO:0000259" key="2">
    <source>
        <dbReference type="Pfam" id="PF13392"/>
    </source>
</evidence>
<name>A0A3Q8S398_9BACL</name>
<dbReference type="Pfam" id="PF13392">
    <property type="entry name" value="HNH_3"/>
    <property type="match status" value="1"/>
</dbReference>
<organism evidence="3 4">
    <name type="scientific">Paenibacillus lentus</name>
    <dbReference type="NCBI Taxonomy" id="1338368"/>
    <lineage>
        <taxon>Bacteria</taxon>
        <taxon>Bacillati</taxon>
        <taxon>Bacillota</taxon>
        <taxon>Bacilli</taxon>
        <taxon>Bacillales</taxon>
        <taxon>Paenibacillaceae</taxon>
        <taxon>Paenibacillus</taxon>
    </lineage>
</organism>
<dbReference type="EMBL" id="CP034248">
    <property type="protein sequence ID" value="AZK44796.1"/>
    <property type="molecule type" value="Genomic_DNA"/>
</dbReference>
<feature type="domain" description="HNH nuclease" evidence="2">
    <location>
        <begin position="52"/>
        <end position="95"/>
    </location>
</feature>
<evidence type="ECO:0008006" key="5">
    <source>
        <dbReference type="Google" id="ProtNLM"/>
    </source>
</evidence>
<sequence>MPKVVWYEITEHPNYEINRMGEVRSKKTGKPLKPYDDGTGYLRVKLNGENCRLHILVAKQFVPNPDNKPIVNHKRGIKHDCRASQLEWVTQSENVKHAWSIGLYKRKKVKHGIRKTI</sequence>
<reference evidence="3 4" key="1">
    <citation type="submission" date="2018-11" db="EMBL/GenBank/DDBJ databases">
        <title>Genome sequencing of Paenibacillus lentus DSM25539(T).</title>
        <authorList>
            <person name="Kook J.-K."/>
            <person name="Park S.-N."/>
            <person name="Lim Y.K."/>
        </authorList>
    </citation>
    <scope>NUCLEOTIDE SEQUENCE [LARGE SCALE GENOMIC DNA]</scope>
    <source>
        <strain evidence="3 4">DSM 25539</strain>
    </source>
</reference>
<dbReference type="OrthoDB" id="6631788at2"/>
<dbReference type="Pfam" id="PF07463">
    <property type="entry name" value="NUMOD4"/>
    <property type="match status" value="1"/>
</dbReference>
<accession>A0A3Q8S398</accession>
<dbReference type="Proteomes" id="UP000273145">
    <property type="component" value="Chromosome"/>
</dbReference>
<evidence type="ECO:0000313" key="3">
    <source>
        <dbReference type="EMBL" id="AZK44796.1"/>
    </source>
</evidence>
<dbReference type="Gene3D" id="3.90.75.20">
    <property type="match status" value="1"/>
</dbReference>
<dbReference type="InterPro" id="IPR010902">
    <property type="entry name" value="NUMOD4"/>
</dbReference>
<evidence type="ECO:0000259" key="1">
    <source>
        <dbReference type="Pfam" id="PF07463"/>
    </source>
</evidence>
<evidence type="ECO:0000313" key="4">
    <source>
        <dbReference type="Proteomes" id="UP000273145"/>
    </source>
</evidence>
<protein>
    <recommendedName>
        <fullName evidence="5">HNH endonuclease</fullName>
    </recommendedName>
</protein>
<dbReference type="InterPro" id="IPR044925">
    <property type="entry name" value="His-Me_finger_sf"/>
</dbReference>
<dbReference type="GO" id="GO:0016788">
    <property type="term" value="F:hydrolase activity, acting on ester bonds"/>
    <property type="evidence" value="ECO:0007669"/>
    <property type="project" value="InterPro"/>
</dbReference>
<dbReference type="SUPFAM" id="SSF54060">
    <property type="entry name" value="His-Me finger endonucleases"/>
    <property type="match status" value="1"/>
</dbReference>
<gene>
    <name evidence="3" type="ORF">EIM92_00130</name>
</gene>
<dbReference type="RefSeq" id="WP_125080933.1">
    <property type="nucleotide sequence ID" value="NZ_CP034248.1"/>
</dbReference>
<dbReference type="KEGG" id="plen:EIM92_00130"/>
<dbReference type="InterPro" id="IPR003615">
    <property type="entry name" value="HNH_nuc"/>
</dbReference>